<evidence type="ECO:0000256" key="2">
    <source>
        <dbReference type="ARBA" id="ARBA00023002"/>
    </source>
</evidence>
<dbReference type="GO" id="GO:0016491">
    <property type="term" value="F:oxidoreductase activity"/>
    <property type="evidence" value="ECO:0007669"/>
    <property type="project" value="UniProtKB-KW"/>
</dbReference>
<dbReference type="SUPFAM" id="SSF51735">
    <property type="entry name" value="NAD(P)-binding Rossmann-fold domains"/>
    <property type="match status" value="1"/>
</dbReference>
<keyword evidence="2" id="KW-0560">Oxidoreductase</keyword>
<dbReference type="RefSeq" id="XP_060288147.1">
    <property type="nucleotide sequence ID" value="XM_060426797.1"/>
</dbReference>
<dbReference type="PANTHER" id="PTHR43708">
    <property type="entry name" value="CONSERVED EXPRESSED OXIDOREDUCTASE (EUROFUNG)"/>
    <property type="match status" value="1"/>
</dbReference>
<evidence type="ECO:0000313" key="6">
    <source>
        <dbReference type="Proteomes" id="UP001244011"/>
    </source>
</evidence>
<dbReference type="Pfam" id="PF01408">
    <property type="entry name" value="GFO_IDH_MocA"/>
    <property type="match status" value="1"/>
</dbReference>
<dbReference type="InterPro" id="IPR036291">
    <property type="entry name" value="NAD(P)-bd_dom_sf"/>
</dbReference>
<protein>
    <recommendedName>
        <fullName evidence="7">Oxidoreductase</fullName>
    </recommendedName>
</protein>
<evidence type="ECO:0000259" key="3">
    <source>
        <dbReference type="Pfam" id="PF01408"/>
    </source>
</evidence>
<dbReference type="Gene3D" id="3.40.50.720">
    <property type="entry name" value="NAD(P)-binding Rossmann-like Domain"/>
    <property type="match status" value="1"/>
</dbReference>
<feature type="domain" description="GFO/IDH/MocA-like oxidoreductase" evidence="4">
    <location>
        <begin position="141"/>
        <end position="265"/>
    </location>
</feature>
<accession>A0AAJ0CB20</accession>
<organism evidence="5 6">
    <name type="scientific">Phialemonium atrogriseum</name>
    <dbReference type="NCBI Taxonomy" id="1093897"/>
    <lineage>
        <taxon>Eukaryota</taxon>
        <taxon>Fungi</taxon>
        <taxon>Dikarya</taxon>
        <taxon>Ascomycota</taxon>
        <taxon>Pezizomycotina</taxon>
        <taxon>Sordariomycetes</taxon>
        <taxon>Sordariomycetidae</taxon>
        <taxon>Cephalothecales</taxon>
        <taxon>Cephalothecaceae</taxon>
        <taxon>Phialemonium</taxon>
    </lineage>
</organism>
<dbReference type="Gene3D" id="3.30.360.10">
    <property type="entry name" value="Dihydrodipicolinate Reductase, domain 2"/>
    <property type="match status" value="1"/>
</dbReference>
<comment type="caution">
    <text evidence="5">The sequence shown here is derived from an EMBL/GenBank/DDBJ whole genome shotgun (WGS) entry which is preliminary data.</text>
</comment>
<dbReference type="InterPro" id="IPR055170">
    <property type="entry name" value="GFO_IDH_MocA-like_dom"/>
</dbReference>
<dbReference type="GO" id="GO:0000166">
    <property type="term" value="F:nucleotide binding"/>
    <property type="evidence" value="ECO:0007669"/>
    <property type="project" value="InterPro"/>
</dbReference>
<comment type="similarity">
    <text evidence="1">Belongs to the Gfo/Idh/MocA family.</text>
</comment>
<evidence type="ECO:0000256" key="1">
    <source>
        <dbReference type="ARBA" id="ARBA00010928"/>
    </source>
</evidence>
<evidence type="ECO:0000259" key="4">
    <source>
        <dbReference type="Pfam" id="PF22725"/>
    </source>
</evidence>
<dbReference type="AlphaFoldDB" id="A0AAJ0CB20"/>
<proteinExistence type="inferred from homology"/>
<reference evidence="5" key="1">
    <citation type="submission" date="2023-06" db="EMBL/GenBank/DDBJ databases">
        <title>Genome-scale phylogeny and comparative genomics of the fungal order Sordariales.</title>
        <authorList>
            <consortium name="Lawrence Berkeley National Laboratory"/>
            <person name="Hensen N."/>
            <person name="Bonometti L."/>
            <person name="Westerberg I."/>
            <person name="Brannstrom I.O."/>
            <person name="Guillou S."/>
            <person name="Cros-Aarteil S."/>
            <person name="Calhoun S."/>
            <person name="Haridas S."/>
            <person name="Kuo A."/>
            <person name="Mondo S."/>
            <person name="Pangilinan J."/>
            <person name="Riley R."/>
            <person name="Labutti K."/>
            <person name="Andreopoulos B."/>
            <person name="Lipzen A."/>
            <person name="Chen C."/>
            <person name="Yanf M."/>
            <person name="Daum C."/>
            <person name="Ng V."/>
            <person name="Clum A."/>
            <person name="Steindorff A."/>
            <person name="Ohm R."/>
            <person name="Martin F."/>
            <person name="Silar P."/>
            <person name="Natvig D."/>
            <person name="Lalanne C."/>
            <person name="Gautier V."/>
            <person name="Ament-Velasquez S.L."/>
            <person name="Kruys A."/>
            <person name="Hutchinson M.I."/>
            <person name="Powell A.J."/>
            <person name="Barry K."/>
            <person name="Miller A.N."/>
            <person name="Grigoriev I.V."/>
            <person name="Debuchy R."/>
            <person name="Gladieux P."/>
            <person name="Thoren M.H."/>
            <person name="Johannesson H."/>
        </authorList>
    </citation>
    <scope>NUCLEOTIDE SEQUENCE</scope>
    <source>
        <strain evidence="5">8032-3</strain>
    </source>
</reference>
<dbReference type="PANTHER" id="PTHR43708:SF5">
    <property type="entry name" value="CONSERVED EXPRESSED OXIDOREDUCTASE (EUROFUNG)-RELATED"/>
    <property type="match status" value="1"/>
</dbReference>
<dbReference type="Proteomes" id="UP001244011">
    <property type="component" value="Unassembled WGS sequence"/>
</dbReference>
<dbReference type="EMBL" id="MU838998">
    <property type="protein sequence ID" value="KAK1771934.1"/>
    <property type="molecule type" value="Genomic_DNA"/>
</dbReference>
<dbReference type="Pfam" id="PF22725">
    <property type="entry name" value="GFO_IDH_MocA_C3"/>
    <property type="match status" value="1"/>
</dbReference>
<dbReference type="InterPro" id="IPR000683">
    <property type="entry name" value="Gfo/Idh/MocA-like_OxRdtase_N"/>
</dbReference>
<evidence type="ECO:0008006" key="7">
    <source>
        <dbReference type="Google" id="ProtNLM"/>
    </source>
</evidence>
<name>A0AAJ0CB20_9PEZI</name>
<feature type="domain" description="Gfo/Idh/MocA-like oxidoreductase N-terminal" evidence="3">
    <location>
        <begin position="5"/>
        <end position="133"/>
    </location>
</feature>
<evidence type="ECO:0000313" key="5">
    <source>
        <dbReference type="EMBL" id="KAK1771934.1"/>
    </source>
</evidence>
<dbReference type="GeneID" id="85309984"/>
<sequence>MATPIKVGIVGYGFSTKCFHLPFILPNPELHVHAFLQRAPAPDPASPSDAPGWGHCTVDFPGAKHYRTPEEFFSDGEIELVVVCTPSHEEFVERALEAGKHVVVEKPFVNTSAAADRLIALAKEKGKVLTVFHNRRFDSDFRTLEHLVNSGALGDIRDAQLHFDFPSPSWVSGWTRKEYQPGEGMAFGLGTHTVDQALRLFGTPASVTGFLRSNRGVDSDVDDTFTIVMQYAGEKRNLLVTVKTAIVTPLQDQLKFFVRGTGGSYVKFGSCPQEARAIASPGQPATDPDFGAEDPRIWGTLSTTGEFDAASQTLDAASGLHVGKYPSLPGWYRGYYENVADAVRGRAEVCVRAETARDGLRVIELARESHVRGCTMPWS</sequence>
<keyword evidence="6" id="KW-1185">Reference proteome</keyword>
<dbReference type="InterPro" id="IPR051317">
    <property type="entry name" value="Gfo/Idh/MocA_oxidoreduct"/>
</dbReference>
<gene>
    <name evidence="5" type="ORF">QBC33DRAFT_525213</name>
</gene>